<keyword evidence="2" id="KW-1185">Reference proteome</keyword>
<sequence length="386" mass="43561">MKLFSEIVSQPTPMAAPVVETGQQRLKGRLVLDELPVEIVVKIATNLDFEGFGSMLGVSSFMRCILRKHWRYILSSIIEREFTPVGLFFQAFETGEVTGVGNRSAREWLGRLTGVGGGRDGRDREMDRIMNFCRGVKLWEAEFQRFRFYDCDVGEMRLMNGREKERFRRGLFIWDWFARVHHAGRQTRRTAEPVAFMRKFSTTELHELNDVWETVWAAVGREVCPSVTAVMEVIGDRSLAEGIGWGDGEENRQILGTMMKLRPGDLLRLLVGGGGRIGGRGGLVRWIRLSEPWIEDTTEVLSMAVLSVRHEREKMMGMERSPFPVEGFPGRYGGVLDHETEESEELRVVHGADGGREGPYSGRYVRGSGIFLIGGVRVGRLVAGTD</sequence>
<reference evidence="1 2" key="1">
    <citation type="journal article" date="2023" name="bioRxiv">
        <title>High-quality genome assemblies of four members of thePodospora anserinaspecies complex.</title>
        <authorList>
            <person name="Ament-Velasquez S.L."/>
            <person name="Vogan A.A."/>
            <person name="Wallerman O."/>
            <person name="Hartmann F."/>
            <person name="Gautier V."/>
            <person name="Silar P."/>
            <person name="Giraud T."/>
            <person name="Johannesson H."/>
        </authorList>
    </citation>
    <scope>NUCLEOTIDE SEQUENCE [LARGE SCALE GENOMIC DNA]</scope>
    <source>
        <strain evidence="1 2">CBS 112042</strain>
    </source>
</reference>
<dbReference type="GeneID" id="87897133"/>
<protein>
    <recommendedName>
        <fullName evidence="3">F-box domain-containing protein</fullName>
    </recommendedName>
</protein>
<dbReference type="EMBL" id="JAFFGZ010000005">
    <property type="protein sequence ID" value="KAK4644468.1"/>
    <property type="molecule type" value="Genomic_DNA"/>
</dbReference>
<organism evidence="1 2">
    <name type="scientific">Podospora bellae-mahoneyi</name>
    <dbReference type="NCBI Taxonomy" id="2093777"/>
    <lineage>
        <taxon>Eukaryota</taxon>
        <taxon>Fungi</taxon>
        <taxon>Dikarya</taxon>
        <taxon>Ascomycota</taxon>
        <taxon>Pezizomycotina</taxon>
        <taxon>Sordariomycetes</taxon>
        <taxon>Sordariomycetidae</taxon>
        <taxon>Sordariales</taxon>
        <taxon>Podosporaceae</taxon>
        <taxon>Podospora</taxon>
    </lineage>
</organism>
<accession>A0ABR0FKH7</accession>
<proteinExistence type="predicted"/>
<name>A0ABR0FKH7_9PEZI</name>
<comment type="caution">
    <text evidence="1">The sequence shown here is derived from an EMBL/GenBank/DDBJ whole genome shotgun (WGS) entry which is preliminary data.</text>
</comment>
<evidence type="ECO:0000313" key="2">
    <source>
        <dbReference type="Proteomes" id="UP001322138"/>
    </source>
</evidence>
<evidence type="ECO:0008006" key="3">
    <source>
        <dbReference type="Google" id="ProtNLM"/>
    </source>
</evidence>
<evidence type="ECO:0000313" key="1">
    <source>
        <dbReference type="EMBL" id="KAK4644468.1"/>
    </source>
</evidence>
<gene>
    <name evidence="1" type="ORF">QC761_305070</name>
</gene>
<dbReference type="Proteomes" id="UP001322138">
    <property type="component" value="Unassembled WGS sequence"/>
</dbReference>
<dbReference type="RefSeq" id="XP_062733444.1">
    <property type="nucleotide sequence ID" value="XM_062877651.1"/>
</dbReference>